<sequence length="462" mass="53871">MNRLTTITLLEKGKNKILLQPIRLAVHQPCSIMEAVSPANELYHVYFYKQQFLAAKKVTRSRRSSYLEQAFTKGIVFLCPHPAATLLLVNHEHVKNRSLTDLLQYVKKRFSPLEIAQIFRCFDSLIQPDKLFKVMRESYYEYRREGKWGKAYSVLLTLEEAFPSHEWVTHTKRDPSFSSYHKIYQSMDQTLLKKDPSTMEWLLWKNRSHAPYRSLWFNTFGSQSSHTIAVFSLLYEQQLTNDTSLATHFLETANHLFTQTELTQILLQLASDPSASASILRQAFRQAVKLHAWDDAMKTFIDHPFPLELQDIKCLTEAIPHVKWDNPQLPLEKLSRTLVPVLKNQKKDLDMILTACIPILSRSHDLHDLLHWLKPLNDHQCKLPVQQTLQQLSHYAEDPDKQFQAGELYYKLGLKKEAIDSFNWEIELHPDDPSPVRRLCSLYHELGQTDEAAVYQQLLKSM</sequence>
<organism evidence="2 3">
    <name type="scientific">Jeotgalibacillus soli</name>
    <dbReference type="NCBI Taxonomy" id="889306"/>
    <lineage>
        <taxon>Bacteria</taxon>
        <taxon>Bacillati</taxon>
        <taxon>Bacillota</taxon>
        <taxon>Bacilli</taxon>
        <taxon>Bacillales</taxon>
        <taxon>Caryophanaceae</taxon>
        <taxon>Jeotgalibacillus</taxon>
    </lineage>
</organism>
<gene>
    <name evidence="2" type="ORF">KP78_11140</name>
</gene>
<name>A0A0C2VZ31_9BACL</name>
<dbReference type="PATRIC" id="fig|889306.3.peg.1122"/>
<dbReference type="SUPFAM" id="SSF48452">
    <property type="entry name" value="TPR-like"/>
    <property type="match status" value="1"/>
</dbReference>
<dbReference type="OrthoDB" id="2676051at2"/>
<dbReference type="EMBL" id="JXRP01000009">
    <property type="protein sequence ID" value="KIL49646.1"/>
    <property type="molecule type" value="Genomic_DNA"/>
</dbReference>
<evidence type="ECO:0000256" key="1">
    <source>
        <dbReference type="PROSITE-ProRule" id="PRU00339"/>
    </source>
</evidence>
<reference evidence="2 3" key="1">
    <citation type="submission" date="2015-01" db="EMBL/GenBank/DDBJ databases">
        <title>Genome sequencing of Jeotgalibacillus soli.</title>
        <authorList>
            <person name="Goh K.M."/>
            <person name="Chan K.-G."/>
            <person name="Yaakop A.S."/>
            <person name="Ee R."/>
            <person name="Gan H.M."/>
            <person name="Chan C.S."/>
        </authorList>
    </citation>
    <scope>NUCLEOTIDE SEQUENCE [LARGE SCALE GENOMIC DNA]</scope>
    <source>
        <strain evidence="2 3">P9</strain>
    </source>
</reference>
<dbReference type="Gene3D" id="1.25.40.10">
    <property type="entry name" value="Tetratricopeptide repeat domain"/>
    <property type="match status" value="1"/>
</dbReference>
<evidence type="ECO:0000313" key="2">
    <source>
        <dbReference type="EMBL" id="KIL49646.1"/>
    </source>
</evidence>
<dbReference type="InterPro" id="IPR011990">
    <property type="entry name" value="TPR-like_helical_dom_sf"/>
</dbReference>
<proteinExistence type="predicted"/>
<comment type="caution">
    <text evidence="2">The sequence shown here is derived from an EMBL/GenBank/DDBJ whole genome shotgun (WGS) entry which is preliminary data.</text>
</comment>
<evidence type="ECO:0000313" key="3">
    <source>
        <dbReference type="Proteomes" id="UP000031938"/>
    </source>
</evidence>
<dbReference type="InterPro" id="IPR019734">
    <property type="entry name" value="TPR_rpt"/>
</dbReference>
<dbReference type="AlphaFoldDB" id="A0A0C2VZ31"/>
<dbReference type="STRING" id="889306.KP78_11140"/>
<dbReference type="Proteomes" id="UP000031938">
    <property type="component" value="Unassembled WGS sequence"/>
</dbReference>
<dbReference type="PROSITE" id="PS50005">
    <property type="entry name" value="TPR"/>
    <property type="match status" value="1"/>
</dbReference>
<keyword evidence="1" id="KW-0802">TPR repeat</keyword>
<dbReference type="RefSeq" id="WP_041086894.1">
    <property type="nucleotide sequence ID" value="NZ_JXRP01000009.1"/>
</dbReference>
<keyword evidence="3" id="KW-1185">Reference proteome</keyword>
<accession>A0A0C2VZ31</accession>
<feature type="repeat" description="TPR" evidence="1">
    <location>
        <begin position="399"/>
        <end position="432"/>
    </location>
</feature>
<protein>
    <submittedName>
        <fullName evidence="2">Uncharacterized protein</fullName>
    </submittedName>
</protein>